<reference evidence="2 3" key="1">
    <citation type="submission" date="2020-08" db="EMBL/GenBank/DDBJ databases">
        <title>Genomic Encyclopedia of Type Strains, Phase IV (KMG-IV): sequencing the most valuable type-strain genomes for metagenomic binning, comparative biology and taxonomic classification.</title>
        <authorList>
            <person name="Goeker M."/>
        </authorList>
    </citation>
    <scope>NUCLEOTIDE SEQUENCE [LARGE SCALE GENOMIC DNA]</scope>
    <source>
        <strain evidence="2 3">DSM 22368</strain>
    </source>
</reference>
<protein>
    <recommendedName>
        <fullName evidence="4">PpiC domain-containing protein</fullName>
    </recommendedName>
</protein>
<evidence type="ECO:0000313" key="3">
    <source>
        <dbReference type="Proteomes" id="UP000528457"/>
    </source>
</evidence>
<evidence type="ECO:0000313" key="2">
    <source>
        <dbReference type="EMBL" id="MBB6520873.1"/>
    </source>
</evidence>
<evidence type="ECO:0008006" key="4">
    <source>
        <dbReference type="Google" id="ProtNLM"/>
    </source>
</evidence>
<keyword evidence="3" id="KW-1185">Reference proteome</keyword>
<proteinExistence type="predicted"/>
<keyword evidence="1" id="KW-1133">Transmembrane helix</keyword>
<keyword evidence="1" id="KW-0472">Membrane</keyword>
<sequence>MRLFKEPLLYFLLAGFGLFVLYYSINPEEDDQTIVVDENSLLTFIQYRSKAFSPELAKKRWDAMSELERKQLLRDYYEEELLFREADGLGLMEDDYIIKRRLVQKMDFILQSSSAEPAKPKAEDLRTFMDANAEDYKVQPFASFTHVFLPASDSSQAAAEKVLQELNTKSVPFSDAGRYGERFLYHRNYVERTRDYVAAHFGEPFAETLFNWPESELDGQAWIGPIASDHGQHLLLVKQRKAAYQPTLEEVLGRVEQDYLRKQQEEQKQAAVKALSSKYPPKGDATLIDMLQGE</sequence>
<gene>
    <name evidence="2" type="ORF">HNR48_001151</name>
</gene>
<dbReference type="Proteomes" id="UP000528457">
    <property type="component" value="Unassembled WGS sequence"/>
</dbReference>
<dbReference type="AlphaFoldDB" id="A0A7X0JRC6"/>
<feature type="transmembrane region" description="Helical" evidence="1">
    <location>
        <begin position="7"/>
        <end position="25"/>
    </location>
</feature>
<organism evidence="2 3">
    <name type="scientific">Pseudoteredinibacter isoporae</name>
    <dbReference type="NCBI Taxonomy" id="570281"/>
    <lineage>
        <taxon>Bacteria</taxon>
        <taxon>Pseudomonadati</taxon>
        <taxon>Pseudomonadota</taxon>
        <taxon>Gammaproteobacteria</taxon>
        <taxon>Cellvibrionales</taxon>
        <taxon>Cellvibrionaceae</taxon>
        <taxon>Pseudoteredinibacter</taxon>
    </lineage>
</organism>
<comment type="caution">
    <text evidence="2">The sequence shown here is derived from an EMBL/GenBank/DDBJ whole genome shotgun (WGS) entry which is preliminary data.</text>
</comment>
<dbReference type="RefSeq" id="WP_166850052.1">
    <property type="nucleotide sequence ID" value="NZ_JAAONY010000001.1"/>
</dbReference>
<dbReference type="EMBL" id="JACHHT010000001">
    <property type="protein sequence ID" value="MBB6520873.1"/>
    <property type="molecule type" value="Genomic_DNA"/>
</dbReference>
<accession>A0A7X0JRC6</accession>
<name>A0A7X0JRC6_9GAMM</name>
<evidence type="ECO:0000256" key="1">
    <source>
        <dbReference type="SAM" id="Phobius"/>
    </source>
</evidence>
<keyword evidence="1" id="KW-0812">Transmembrane</keyword>
<dbReference type="InParanoid" id="A0A7X0JRC6"/>